<name>A0ACC2MAQ7_PERAE</name>
<organism evidence="1 2">
    <name type="scientific">Persea americana</name>
    <name type="common">Avocado</name>
    <dbReference type="NCBI Taxonomy" id="3435"/>
    <lineage>
        <taxon>Eukaryota</taxon>
        <taxon>Viridiplantae</taxon>
        <taxon>Streptophyta</taxon>
        <taxon>Embryophyta</taxon>
        <taxon>Tracheophyta</taxon>
        <taxon>Spermatophyta</taxon>
        <taxon>Magnoliopsida</taxon>
        <taxon>Magnoliidae</taxon>
        <taxon>Laurales</taxon>
        <taxon>Lauraceae</taxon>
        <taxon>Persea</taxon>
    </lineage>
</organism>
<proteinExistence type="predicted"/>
<dbReference type="EMBL" id="CM056810">
    <property type="protein sequence ID" value="KAJ8642668.1"/>
    <property type="molecule type" value="Genomic_DNA"/>
</dbReference>
<evidence type="ECO:0000313" key="2">
    <source>
        <dbReference type="Proteomes" id="UP001234297"/>
    </source>
</evidence>
<accession>A0ACC2MAQ7</accession>
<reference evidence="1 2" key="1">
    <citation type="journal article" date="2022" name="Hortic Res">
        <title>A haplotype resolved chromosomal level avocado genome allows analysis of novel avocado genes.</title>
        <authorList>
            <person name="Nath O."/>
            <person name="Fletcher S.J."/>
            <person name="Hayward A."/>
            <person name="Shaw L.M."/>
            <person name="Masouleh A.K."/>
            <person name="Furtado A."/>
            <person name="Henry R.J."/>
            <person name="Mitter N."/>
        </authorList>
    </citation>
    <scope>NUCLEOTIDE SEQUENCE [LARGE SCALE GENOMIC DNA]</scope>
    <source>
        <strain evidence="2">cv. Hass</strain>
    </source>
</reference>
<sequence length="368" mass="38932">MTSSSSSSQRQMGPGLTRYVSAPGSLLKSLVDSVINDDPEFSAVGSDPMMGRFFSGDSSCLTATSESTCRPNPPNHNNSSVVSSAEVGESYTTGGSKVGLERSYGFGDVAVGGGFATASSLKGGPSLIRHSSSPAGFLSQLMVDNAGFSVTRGVANFSSQPGYDGSHGIGNGRLKSQLSFSRQDSLSRISEGSIPDEVGESVAGRNGTDDTAGNVGQSYMAGNFPMASWDDTNSIVFSHPPSKRAKDINGNILTGIGSLETQFSLPQTSLEMATVEKLLQMQPDSVPCKIRAKRGCATHPRSIAERDRRTRISEKLKRLEDLLPNVDKQTNTAEMLDMAVQHIKDLQSQVQVLKQECSSCTCGSKPIV</sequence>
<evidence type="ECO:0000313" key="1">
    <source>
        <dbReference type="EMBL" id="KAJ8642668.1"/>
    </source>
</evidence>
<comment type="caution">
    <text evidence="1">The sequence shown here is derived from an EMBL/GenBank/DDBJ whole genome shotgun (WGS) entry which is preliminary data.</text>
</comment>
<keyword evidence="2" id="KW-1185">Reference proteome</keyword>
<dbReference type="Proteomes" id="UP001234297">
    <property type="component" value="Chromosome 2"/>
</dbReference>
<protein>
    <submittedName>
        <fullName evidence="1">Uncharacterized protein</fullName>
    </submittedName>
</protein>
<gene>
    <name evidence="1" type="ORF">MRB53_004416</name>
</gene>